<dbReference type="RefSeq" id="WP_305159947.1">
    <property type="nucleotide sequence ID" value="NZ_JAUUTP010000007.1"/>
</dbReference>
<proteinExistence type="predicted"/>
<evidence type="ECO:0008006" key="3">
    <source>
        <dbReference type="Google" id="ProtNLM"/>
    </source>
</evidence>
<accession>A0AA90NT26</accession>
<protein>
    <recommendedName>
        <fullName evidence="3">Lipoprotein</fullName>
    </recommendedName>
</protein>
<dbReference type="PROSITE" id="PS51257">
    <property type="entry name" value="PROKAR_LIPOPROTEIN"/>
    <property type="match status" value="1"/>
</dbReference>
<dbReference type="Proteomes" id="UP001178277">
    <property type="component" value="Unassembled WGS sequence"/>
</dbReference>
<dbReference type="EMBL" id="JAUUTP010000007">
    <property type="protein sequence ID" value="MDP1418608.1"/>
    <property type="molecule type" value="Genomic_DNA"/>
</dbReference>
<evidence type="ECO:0000313" key="2">
    <source>
        <dbReference type="Proteomes" id="UP001178277"/>
    </source>
</evidence>
<dbReference type="AlphaFoldDB" id="A0AA90NT26"/>
<name>A0AA90NT26_9BACI</name>
<sequence length="56" mass="6052">MKGYLQLGMIMLAMLVLGGCGMNENEAPTQGNGEAKPYAVKGIIGMMSRWKVFLTT</sequence>
<evidence type="ECO:0000313" key="1">
    <source>
        <dbReference type="EMBL" id="MDP1418608.1"/>
    </source>
</evidence>
<reference evidence="1" key="1">
    <citation type="submission" date="2023-07" db="EMBL/GenBank/DDBJ databases">
        <title>Murine gut Bacillus species.</title>
        <authorList>
            <person name="Gutman E."/>
            <person name="Hashuel R."/>
            <person name="Litvak Y."/>
        </authorList>
    </citation>
    <scope>NUCLEOTIDE SEQUENCE</scope>
    <source>
        <strain evidence="1">RU283</strain>
    </source>
</reference>
<organism evidence="1 2">
    <name type="scientific">Peribacillus simplex</name>
    <dbReference type="NCBI Taxonomy" id="1478"/>
    <lineage>
        <taxon>Bacteria</taxon>
        <taxon>Bacillati</taxon>
        <taxon>Bacillota</taxon>
        <taxon>Bacilli</taxon>
        <taxon>Bacillales</taxon>
        <taxon>Bacillaceae</taxon>
        <taxon>Peribacillus</taxon>
    </lineage>
</organism>
<gene>
    <name evidence="1" type="ORF">Q8G35_09300</name>
</gene>
<comment type="caution">
    <text evidence="1">The sequence shown here is derived from an EMBL/GenBank/DDBJ whole genome shotgun (WGS) entry which is preliminary data.</text>
</comment>